<dbReference type="Proteomes" id="UP001315967">
    <property type="component" value="Chromosome"/>
</dbReference>
<sequence length="56" mass="6717">MKKDPVKEIVAIQRKKKIRELFPQAKEGRQRPRDPVKKVWLLEQKKKMDGYEIGNI</sequence>
<protein>
    <submittedName>
        <fullName evidence="1">Uncharacterized protein</fullName>
    </submittedName>
</protein>
<name>A0ABY5P493_9LACT</name>
<evidence type="ECO:0000313" key="2">
    <source>
        <dbReference type="Proteomes" id="UP001315967"/>
    </source>
</evidence>
<proteinExistence type="predicted"/>
<reference evidence="1 2" key="1">
    <citation type="submission" date="2022-08" db="EMBL/GenBank/DDBJ databases">
        <title>Aerococcaceae sp. nov isolated from spoiled eye mask.</title>
        <authorList>
            <person name="Zhou G."/>
            <person name="Xie X.-B."/>
            <person name="Shi Q.-S."/>
            <person name="Wang Y.-S."/>
            <person name="Wen X."/>
            <person name="Peng H."/>
            <person name="Yang X.-J."/>
            <person name="Tao H.-B."/>
            <person name="Huang X.-M."/>
        </authorList>
    </citation>
    <scope>NUCLEOTIDE SEQUENCE [LARGE SCALE GENOMIC DNA]</scope>
    <source>
        <strain evidence="2">DM20194951</strain>
    </source>
</reference>
<gene>
    <name evidence="1" type="ORF">NRE15_11755</name>
</gene>
<dbReference type="RefSeq" id="WP_313793067.1">
    <property type="nucleotide sequence ID" value="NZ_CP102453.1"/>
</dbReference>
<dbReference type="EMBL" id="CP102453">
    <property type="protein sequence ID" value="UUX33566.1"/>
    <property type="molecule type" value="Genomic_DNA"/>
</dbReference>
<accession>A0ABY5P493</accession>
<organism evidence="1 2">
    <name type="scientific">Fundicoccus culcitae</name>
    <dbReference type="NCBI Taxonomy" id="2969821"/>
    <lineage>
        <taxon>Bacteria</taxon>
        <taxon>Bacillati</taxon>
        <taxon>Bacillota</taxon>
        <taxon>Bacilli</taxon>
        <taxon>Lactobacillales</taxon>
        <taxon>Aerococcaceae</taxon>
        <taxon>Fundicoccus</taxon>
    </lineage>
</organism>
<evidence type="ECO:0000313" key="1">
    <source>
        <dbReference type="EMBL" id="UUX33566.1"/>
    </source>
</evidence>
<keyword evidence="2" id="KW-1185">Reference proteome</keyword>